<dbReference type="Proteomes" id="UP000011668">
    <property type="component" value="Unassembled WGS sequence"/>
</dbReference>
<dbReference type="InterPro" id="IPR041695">
    <property type="entry name" value="GST_C_5"/>
</dbReference>
<dbReference type="PANTHER" id="PTHR43968:SF6">
    <property type="entry name" value="GLUTATHIONE S-TRANSFERASE OMEGA"/>
    <property type="match status" value="1"/>
</dbReference>
<dbReference type="InterPro" id="IPR010987">
    <property type="entry name" value="Glutathione-S-Trfase_C-like"/>
</dbReference>
<dbReference type="PANTHER" id="PTHR43968">
    <property type="match status" value="1"/>
</dbReference>
<dbReference type="STRING" id="983506.L8WN63"/>
<evidence type="ECO:0000313" key="2">
    <source>
        <dbReference type="EMBL" id="ELU37774.1"/>
    </source>
</evidence>
<reference evidence="2 3" key="1">
    <citation type="journal article" date="2013" name="Nat. Commun.">
        <title>The evolution and pathogenic mechanisms of the rice sheath blight pathogen.</title>
        <authorList>
            <person name="Zheng A."/>
            <person name="Lin R."/>
            <person name="Xu L."/>
            <person name="Qin P."/>
            <person name="Tang C."/>
            <person name="Ai P."/>
            <person name="Zhang D."/>
            <person name="Liu Y."/>
            <person name="Sun Z."/>
            <person name="Feng H."/>
            <person name="Wang Y."/>
            <person name="Chen Y."/>
            <person name="Liang X."/>
            <person name="Fu R."/>
            <person name="Li Q."/>
            <person name="Zhang J."/>
            <person name="Yu X."/>
            <person name="Xie Z."/>
            <person name="Ding L."/>
            <person name="Guan P."/>
            <person name="Tang J."/>
            <person name="Liang Y."/>
            <person name="Wang S."/>
            <person name="Deng Q."/>
            <person name="Li S."/>
            <person name="Zhu J."/>
            <person name="Wang L."/>
            <person name="Liu H."/>
            <person name="Li P."/>
        </authorList>
    </citation>
    <scope>NUCLEOTIDE SEQUENCE [LARGE SCALE GENOMIC DNA]</scope>
    <source>
        <strain evidence="3">AG-1 IA</strain>
    </source>
</reference>
<comment type="caution">
    <text evidence="2">The sequence shown here is derived from an EMBL/GenBank/DDBJ whole genome shotgun (WGS) entry which is preliminary data.</text>
</comment>
<evidence type="ECO:0000259" key="1">
    <source>
        <dbReference type="PROSITE" id="PS50405"/>
    </source>
</evidence>
<dbReference type="PROSITE" id="PS50405">
    <property type="entry name" value="GST_CTER"/>
    <property type="match status" value="1"/>
</dbReference>
<organism evidence="2 3">
    <name type="scientific">Thanatephorus cucumeris (strain AG1-IA)</name>
    <name type="common">Rice sheath blight fungus</name>
    <name type="synonym">Rhizoctonia solani</name>
    <dbReference type="NCBI Taxonomy" id="983506"/>
    <lineage>
        <taxon>Eukaryota</taxon>
        <taxon>Fungi</taxon>
        <taxon>Dikarya</taxon>
        <taxon>Basidiomycota</taxon>
        <taxon>Agaricomycotina</taxon>
        <taxon>Agaricomycetes</taxon>
        <taxon>Cantharellales</taxon>
        <taxon>Ceratobasidiaceae</taxon>
        <taxon>Rhizoctonia</taxon>
        <taxon>Rhizoctonia solani AG-1</taxon>
    </lineage>
</organism>
<dbReference type="Pfam" id="PF16865">
    <property type="entry name" value="GST_C_5"/>
    <property type="match status" value="1"/>
</dbReference>
<accession>L8WN63</accession>
<gene>
    <name evidence="2" type="ORF">AG1IA_08195</name>
</gene>
<evidence type="ECO:0000313" key="3">
    <source>
        <dbReference type="Proteomes" id="UP000011668"/>
    </source>
</evidence>
<name>L8WN63_THACA</name>
<dbReference type="AlphaFoldDB" id="L8WN63"/>
<dbReference type="Gene3D" id="1.20.1050.10">
    <property type="match status" value="1"/>
</dbReference>
<protein>
    <recommendedName>
        <fullName evidence="1">GST C-terminal domain-containing protein</fullName>
    </recommendedName>
</protein>
<dbReference type="SUPFAM" id="SSF47616">
    <property type="entry name" value="GST C-terminal domain-like"/>
    <property type="match status" value="1"/>
</dbReference>
<dbReference type="GO" id="GO:0005737">
    <property type="term" value="C:cytoplasm"/>
    <property type="evidence" value="ECO:0007669"/>
    <property type="project" value="TreeGrafter"/>
</dbReference>
<dbReference type="HOGENOM" id="CLU_1778727_0_0_1"/>
<keyword evidence="3" id="KW-1185">Reference proteome</keyword>
<feature type="domain" description="GST C-terminal" evidence="1">
    <location>
        <begin position="20"/>
        <end position="146"/>
    </location>
</feature>
<proteinExistence type="predicted"/>
<dbReference type="InterPro" id="IPR050983">
    <property type="entry name" value="GST_Omega/HSP26"/>
</dbReference>
<dbReference type="EMBL" id="AFRT01002474">
    <property type="protein sequence ID" value="ELU37774.1"/>
    <property type="molecule type" value="Genomic_DNA"/>
</dbReference>
<dbReference type="InterPro" id="IPR036282">
    <property type="entry name" value="Glutathione-S-Trfase_C_sf"/>
</dbReference>
<dbReference type="OrthoDB" id="4951845at2759"/>
<sequence length="146" mass="16773">MYGFECFGIAYPQVPLLPTDPYSRAQVRYTVDSVTKSVLPPFYRLLQAQEEDKRDEARQGVSDLYKGLQKFTEGITGPFWAGEQFTHADIALLPFIVRLPILETHRSFKRTEVGHGFEGRHTQLADGANTYLTHVWGLRQRMRNVL</sequence>